<accession>A0ABU1K7J3</accession>
<feature type="signal peptide" evidence="1">
    <location>
        <begin position="1"/>
        <end position="26"/>
    </location>
</feature>
<feature type="chain" id="PRO_5047179040" description="DUF2194 domain-containing protein" evidence="1">
    <location>
        <begin position="27"/>
        <end position="814"/>
    </location>
</feature>
<dbReference type="InterPro" id="IPR018695">
    <property type="entry name" value="DUF2194"/>
</dbReference>
<name>A0ABU1K7J3_9FLAO</name>
<evidence type="ECO:0008006" key="4">
    <source>
        <dbReference type="Google" id="ProtNLM"/>
    </source>
</evidence>
<protein>
    <recommendedName>
        <fullName evidence="4">DUF2194 domain-containing protein</fullName>
    </recommendedName>
</protein>
<dbReference type="Pfam" id="PF09960">
    <property type="entry name" value="DUF2194"/>
    <property type="match status" value="1"/>
</dbReference>
<dbReference type="InterPro" id="IPR011330">
    <property type="entry name" value="Glyco_hydro/deAcase_b/a-brl"/>
</dbReference>
<dbReference type="EMBL" id="JAVDQA010000007">
    <property type="protein sequence ID" value="MDR6301597.1"/>
    <property type="molecule type" value="Genomic_DNA"/>
</dbReference>
<evidence type="ECO:0000313" key="2">
    <source>
        <dbReference type="EMBL" id="MDR6301597.1"/>
    </source>
</evidence>
<dbReference type="Proteomes" id="UP001257659">
    <property type="component" value="Unassembled WGS sequence"/>
</dbReference>
<dbReference type="RefSeq" id="WP_309729158.1">
    <property type="nucleotide sequence ID" value="NZ_JAVDQA010000007.1"/>
</dbReference>
<keyword evidence="3" id="KW-1185">Reference proteome</keyword>
<organism evidence="2 3">
    <name type="scientific">Mesonia maritima</name>
    <dbReference type="NCBI Taxonomy" id="1793873"/>
    <lineage>
        <taxon>Bacteria</taxon>
        <taxon>Pseudomonadati</taxon>
        <taxon>Bacteroidota</taxon>
        <taxon>Flavobacteriia</taxon>
        <taxon>Flavobacteriales</taxon>
        <taxon>Flavobacteriaceae</taxon>
        <taxon>Mesonia</taxon>
    </lineage>
</organism>
<evidence type="ECO:0000256" key="1">
    <source>
        <dbReference type="SAM" id="SignalP"/>
    </source>
</evidence>
<reference evidence="2 3" key="1">
    <citation type="submission" date="2023-07" db="EMBL/GenBank/DDBJ databases">
        <title>Genomic Encyclopedia of Type Strains, Phase IV (KMG-IV): sequencing the most valuable type-strain genomes for metagenomic binning, comparative biology and taxonomic classification.</title>
        <authorList>
            <person name="Goeker M."/>
        </authorList>
    </citation>
    <scope>NUCLEOTIDE SEQUENCE [LARGE SCALE GENOMIC DNA]</scope>
    <source>
        <strain evidence="2 3">DSM 102814</strain>
    </source>
</reference>
<dbReference type="PROSITE" id="PS51257">
    <property type="entry name" value="PROKAR_LIPOPROTEIN"/>
    <property type="match status" value="1"/>
</dbReference>
<dbReference type="SUPFAM" id="SSF88713">
    <property type="entry name" value="Glycoside hydrolase/deacetylase"/>
    <property type="match status" value="1"/>
</dbReference>
<sequence>MIISPKKIIKLLVFSFLLCILFSCQEDENINIEAETIDRIVFDPESEKPLVTYLVNTKNAQSVTCNKQIRKSLDYAKIPYGKITLEEFNKNALIAPTCKVLVIYDLKPLSDCAMDNVVKFVAAGGTLFLPNTTENKRFGFLCGIKQTAEYDVTDKPQGYSFKIPYLPNFKNRSYQNRVPHFGLVRENFNNKIEVWANSFTDENFPTIIKNSIGKGKVIAFNTTQYAEKEDRGLFFSAILAGLEGVPYPVANVSTIFLDDFPSPVYDIKKENIKSEMDITQSEFYREVWWPDMAKLAEEENLIYSAYLCFDYRNLTEPPFLFKEWEASSFLIDGKQQSQPGYISRQIRKSKHELAFHGYNHVSLVEEEWPNKDFMVASLHSAQKKWKAGRYGKLPVTYVPPSNVIDSLGFAALERGMPSIKYTCSIYMGDFEDGGSREFDLEPYNNNFFNFPRITSGYVLDEAEEFNQQSLYLYTGIWTHFVHPDDVYQVAEDKNKAVAGNYEYRNKLDLGWRISKDGSPGLFPRFKEHIQQTKKEFPLMNFYSVKEGAKRTEQWRKTKYKHTAEKDFYKVSAEKKLKTEKQTWFTYISSKNESEFEEYLQQEKLNFSKIEFLKGFLYTIITEEEAEIKLPKFSSEKSSPEIKKTLQAYNNYLSDSVSFDDKREEITYFIAEGKVNKAITILKEKIKTEKDLNPEEIFELNKYLGWEERTDEIWPILEKKYLQNPSKKIVKTSKTIAKQNGYSTENLQQKWLKRQLEFDPNNVALKQEYNQLFVGSKETKLTTSEKISLFKNSEDSTLKANYFADILYSDKEKAI</sequence>
<keyword evidence="1" id="KW-0732">Signal</keyword>
<comment type="caution">
    <text evidence="2">The sequence shown here is derived from an EMBL/GenBank/DDBJ whole genome shotgun (WGS) entry which is preliminary data.</text>
</comment>
<proteinExistence type="predicted"/>
<gene>
    <name evidence="2" type="ORF">GGR31_002267</name>
</gene>
<evidence type="ECO:0000313" key="3">
    <source>
        <dbReference type="Proteomes" id="UP001257659"/>
    </source>
</evidence>